<keyword evidence="2" id="KW-1185">Reference proteome</keyword>
<protein>
    <submittedName>
        <fullName evidence="1">Uncharacterized protein</fullName>
    </submittedName>
</protein>
<dbReference type="AlphaFoldDB" id="A0A392UTX2"/>
<sequence>TTILKVNHPSLIAEVETAVELGQLVLQITRCNINVDFEKIRFPAVVVDCS</sequence>
<name>A0A392UTX2_9FABA</name>
<organism evidence="1 2">
    <name type="scientific">Trifolium medium</name>
    <dbReference type="NCBI Taxonomy" id="97028"/>
    <lineage>
        <taxon>Eukaryota</taxon>
        <taxon>Viridiplantae</taxon>
        <taxon>Streptophyta</taxon>
        <taxon>Embryophyta</taxon>
        <taxon>Tracheophyta</taxon>
        <taxon>Spermatophyta</taxon>
        <taxon>Magnoliopsida</taxon>
        <taxon>eudicotyledons</taxon>
        <taxon>Gunneridae</taxon>
        <taxon>Pentapetalae</taxon>
        <taxon>rosids</taxon>
        <taxon>fabids</taxon>
        <taxon>Fabales</taxon>
        <taxon>Fabaceae</taxon>
        <taxon>Papilionoideae</taxon>
        <taxon>50 kb inversion clade</taxon>
        <taxon>NPAAA clade</taxon>
        <taxon>Hologalegina</taxon>
        <taxon>IRL clade</taxon>
        <taxon>Trifolieae</taxon>
        <taxon>Trifolium</taxon>
    </lineage>
</organism>
<accession>A0A392UTX2</accession>
<comment type="caution">
    <text evidence="1">The sequence shown here is derived from an EMBL/GenBank/DDBJ whole genome shotgun (WGS) entry which is preliminary data.</text>
</comment>
<dbReference type="Proteomes" id="UP000265520">
    <property type="component" value="Unassembled WGS sequence"/>
</dbReference>
<evidence type="ECO:0000313" key="1">
    <source>
        <dbReference type="EMBL" id="MCI75790.1"/>
    </source>
</evidence>
<feature type="non-terminal residue" evidence="1">
    <location>
        <position position="1"/>
    </location>
</feature>
<evidence type="ECO:0000313" key="2">
    <source>
        <dbReference type="Proteomes" id="UP000265520"/>
    </source>
</evidence>
<dbReference type="EMBL" id="LXQA010891077">
    <property type="protein sequence ID" value="MCI75790.1"/>
    <property type="molecule type" value="Genomic_DNA"/>
</dbReference>
<reference evidence="1 2" key="1">
    <citation type="journal article" date="2018" name="Front. Plant Sci.">
        <title>Red Clover (Trifolium pratense) and Zigzag Clover (T. medium) - A Picture of Genomic Similarities and Differences.</title>
        <authorList>
            <person name="Dluhosova J."/>
            <person name="Istvanek J."/>
            <person name="Nedelnik J."/>
            <person name="Repkova J."/>
        </authorList>
    </citation>
    <scope>NUCLEOTIDE SEQUENCE [LARGE SCALE GENOMIC DNA]</scope>
    <source>
        <strain evidence="2">cv. 10/8</strain>
        <tissue evidence="1">Leaf</tissue>
    </source>
</reference>
<proteinExistence type="predicted"/>